<dbReference type="AlphaFoldDB" id="A0A5B2UC37"/>
<dbReference type="RefSeq" id="WP_149832673.1">
    <property type="nucleotide sequence ID" value="NZ_VUNZ01000001.1"/>
</dbReference>
<evidence type="ECO:0000256" key="2">
    <source>
        <dbReference type="SAM" id="SignalP"/>
    </source>
</evidence>
<name>A0A5B2UC37_9FLAO</name>
<organism evidence="3 4">
    <name type="scientific">Chryseobacterium sediminis</name>
    <dbReference type="NCBI Taxonomy" id="1679494"/>
    <lineage>
        <taxon>Bacteria</taxon>
        <taxon>Pseudomonadati</taxon>
        <taxon>Bacteroidota</taxon>
        <taxon>Flavobacteriia</taxon>
        <taxon>Flavobacteriales</taxon>
        <taxon>Weeksellaceae</taxon>
        <taxon>Chryseobacterium group</taxon>
        <taxon>Chryseobacterium</taxon>
    </lineage>
</organism>
<feature type="region of interest" description="Disordered" evidence="1">
    <location>
        <begin position="26"/>
        <end position="45"/>
    </location>
</feature>
<evidence type="ECO:0000313" key="3">
    <source>
        <dbReference type="EMBL" id="KAA2223765.1"/>
    </source>
</evidence>
<sequence>MINSKIFTLLFCIAALYMNAQQNRTGEQNNISKSTNVVPPTPQAEEMTRYGNQPLNEYKGMAQINIPIAEIKEKNIFNKVELNYSKLGVKVNDLPNNVGVSWFLDAGGVITRTINDLPDEMQVPSNRLIFNTSSEIESLVNIPDGSNNSLLVKSYFTDDSYDNEIDIFSISVNGLSGKFYLDKNLNPVLTTDSHQFKIETIGDFKTTHQFMLTTNDGIKYYFGGSTAIEKTWIRDAPIYSGYTSFYLTKITNVGNNEITFEYQNIGAKSFLNSITERKVLRSQELNGTVCQGSGTAAVPAYIKESNILKIQDARVLVKIIGKEKTINFNYNNVNGIYYNKISSIDIVNSFSNKKYQQISFEYLDQYSTLNPTVLERFFLTKIKKYNYQGENAVFDNEYSFSYDDPTGLPDKYSFSADVFGYFNNKVNSTLIPNLRLLGLPNFPYAIGDLYNYADRTSDFSSAKKGTLSSITYPTKGTTFFDYEARPQKYALLQNKNGEVRSNPYDVPITESTTTLDGSAIIDNQLAFDLVITQNEITSITTMLEVNLKILDEVTGNVLLNEVINLPKTTQADIDNGSRTKNKSFTFTTDPSKSYILKLSLVPKPNVNYGGTFMVSYKSGYGSQNIAGLRLKKTYDVDENNTITNIKRIHYSLFKDINNMNIIPISLYPTSYTTSQYTVEGCTGGMVLVPLAYNHDFESSELIGPFSDYFMYPSYPNVTISYGGDNFEKGGEQKIFSNGYQQDQFIIRTPLMPVFDGSYQNFFGSDGYLGSVVSNTVSSMDKSFSYDDFNGKLLENRVFSKSASGQLFLKSKTSNNYDLKTLKTVYDLRGKEAYALFSSHVNLPLETIISNYSMVSLPKESYYSILSNTKSTEYYENVPVDIQDDTPYKKLTTTTEYLYNSTSHYQLTSQKTTFPDNSLSNTTFKYAHEKGNQRLINANMIGIPLETETTQTIGAAAKTLSKTETKYDNPLNLFPSSVVSTDLQNVSSTEVNYDQYDSKGNLQQFTTRNGISTVIIWGYNETQPIAKIEGAKLSDIQQSLIDSVVNASNTDASAASGNDEAAFLSALSSFRANTSLSGYQITTYTYDPLVGVRSITPPSGISEYYIYDSANRLKEIRQQEKDSSGNMIYKTVKEFKYNYKN</sequence>
<protein>
    <recommendedName>
        <fullName evidence="5">RHS repeat protein</fullName>
    </recommendedName>
</protein>
<evidence type="ECO:0000256" key="1">
    <source>
        <dbReference type="SAM" id="MobiDB-lite"/>
    </source>
</evidence>
<dbReference type="Proteomes" id="UP000323082">
    <property type="component" value="Unassembled WGS sequence"/>
</dbReference>
<feature type="chain" id="PRO_5022684676" description="RHS repeat protein" evidence="2">
    <location>
        <begin position="21"/>
        <end position="1140"/>
    </location>
</feature>
<evidence type="ECO:0000313" key="4">
    <source>
        <dbReference type="Proteomes" id="UP000323082"/>
    </source>
</evidence>
<keyword evidence="2" id="KW-0732">Signal</keyword>
<reference evidence="3 4" key="1">
    <citation type="journal article" date="2015" name="Int. J. Syst. Evol. Microbiol.">
        <title>Chryseobacterium sediminis sp. nov., isolated from a river sediment.</title>
        <authorList>
            <person name="Kampfer P."/>
            <person name="Busse H.J."/>
            <person name="McInroy J.A."/>
            <person name="Glaeser S.P."/>
        </authorList>
    </citation>
    <scope>NUCLEOTIDE SEQUENCE [LARGE SCALE GENOMIC DNA]</scope>
    <source>
        <strain evidence="3 4">IMT-174</strain>
    </source>
</reference>
<dbReference type="OrthoDB" id="9814627at2"/>
<comment type="caution">
    <text evidence="3">The sequence shown here is derived from an EMBL/GenBank/DDBJ whole genome shotgun (WGS) entry which is preliminary data.</text>
</comment>
<dbReference type="EMBL" id="VUNZ01000001">
    <property type="protein sequence ID" value="KAA2223765.1"/>
    <property type="molecule type" value="Genomic_DNA"/>
</dbReference>
<accession>A0A5B2UC37</accession>
<gene>
    <name evidence="3" type="ORF">FW780_06060</name>
</gene>
<proteinExistence type="predicted"/>
<feature type="signal peptide" evidence="2">
    <location>
        <begin position="1"/>
        <end position="20"/>
    </location>
</feature>
<evidence type="ECO:0008006" key="5">
    <source>
        <dbReference type="Google" id="ProtNLM"/>
    </source>
</evidence>
<feature type="compositionally biased region" description="Polar residues" evidence="1">
    <location>
        <begin position="26"/>
        <end position="38"/>
    </location>
</feature>